<name>A0A6M3IJY7_9ZZZZ</name>
<dbReference type="AlphaFoldDB" id="A0A6M3IJY7"/>
<protein>
    <submittedName>
        <fullName evidence="2">Putative PD-(D/E)XK nuclease superfamily protein</fullName>
    </submittedName>
</protein>
<evidence type="ECO:0000313" key="2">
    <source>
        <dbReference type="EMBL" id="QJA57655.1"/>
    </source>
</evidence>
<sequence length="378" mass="42207">MNAYSHTSLASFEACPKQFLFRKQKLPAEQPRPLVVGIAGHEALAQYVGTCAASGVASDATIIDGIVDRLDGRDAQMTESIREEVRTLLNGFARNYMVEPDVSPQLEVSLSFDQEWNLCAWNDWSRVRFRGRLDMVKNLGHRVLIRDWKTGWLVTPTSEANEDGQLSRYAFLASLAYPKANEFLLCINYVRWGWEDRFTMTRPEVAHVRESLERAMDRIDREVRFDATPGPACEGCLWRISCPEYRASGRAQTIPENSSALAAEHYLLKARAADVEEALKARLAVEGEILLPGGRVLAYHGQERWKIDDVEGACGDLLESGVDARTLYDQLTLSKTGIDQALKKANVDDRGAIVEAILKARGSVSTSNVMRATKRKGN</sequence>
<evidence type="ECO:0000259" key="1">
    <source>
        <dbReference type="Pfam" id="PF12705"/>
    </source>
</evidence>
<dbReference type="EMBL" id="MT141285">
    <property type="protein sequence ID" value="QJA57655.1"/>
    <property type="molecule type" value="Genomic_DNA"/>
</dbReference>
<dbReference type="InterPro" id="IPR011604">
    <property type="entry name" value="PDDEXK-like_dom_sf"/>
</dbReference>
<dbReference type="Pfam" id="PF12705">
    <property type="entry name" value="PDDEXK_1"/>
    <property type="match status" value="1"/>
</dbReference>
<organism evidence="2">
    <name type="scientific">viral metagenome</name>
    <dbReference type="NCBI Taxonomy" id="1070528"/>
    <lineage>
        <taxon>unclassified sequences</taxon>
        <taxon>metagenomes</taxon>
        <taxon>organismal metagenomes</taxon>
    </lineage>
</organism>
<accession>A0A6M3IJY7</accession>
<gene>
    <name evidence="2" type="ORF">MM415B01611_0018</name>
</gene>
<reference evidence="2" key="1">
    <citation type="submission" date="2020-03" db="EMBL/GenBank/DDBJ databases">
        <title>The deep terrestrial virosphere.</title>
        <authorList>
            <person name="Holmfeldt K."/>
            <person name="Nilsson E."/>
            <person name="Simone D."/>
            <person name="Lopez-Fernandez M."/>
            <person name="Wu X."/>
            <person name="de Brujin I."/>
            <person name="Lundin D."/>
            <person name="Andersson A."/>
            <person name="Bertilsson S."/>
            <person name="Dopson M."/>
        </authorList>
    </citation>
    <scope>NUCLEOTIDE SEQUENCE</scope>
    <source>
        <strain evidence="2">MM415B01611</strain>
    </source>
</reference>
<dbReference type="InterPro" id="IPR038726">
    <property type="entry name" value="PDDEXK_AddAB-type"/>
</dbReference>
<feature type="domain" description="PD-(D/E)XK endonuclease-like" evidence="1">
    <location>
        <begin position="4"/>
        <end position="243"/>
    </location>
</feature>
<dbReference type="Gene3D" id="3.90.320.10">
    <property type="match status" value="1"/>
</dbReference>
<proteinExistence type="predicted"/>